<evidence type="ECO:0000256" key="5">
    <source>
        <dbReference type="ARBA" id="ARBA00023288"/>
    </source>
</evidence>
<keyword evidence="3 6" id="KW-0564">Palmitate</keyword>
<keyword evidence="2 6" id="KW-0472">Membrane</keyword>
<dbReference type="InterPro" id="IPR007485">
    <property type="entry name" value="LPS_assembly_LptE"/>
</dbReference>
<sequence>MSVAQTRRRSLTLLLVSFLTAAMLSACGFALRGGGQAALSFDQMSIIQPSGFYPLADVLAETLRTNGVSVPEPVSSSDITSIGNGYALALSPETLEQRTISLNTRAGAGQYELLLSVDATLYQGGTLIGGPETITTRGTFYEDTANISGSNNARELALEDMRRTMAEQMLRQLQALNL</sequence>
<name>A0A1E8CF21_9GAMM</name>
<keyword evidence="1 6" id="KW-0732">Signal</keyword>
<evidence type="ECO:0000256" key="3">
    <source>
        <dbReference type="ARBA" id="ARBA00023139"/>
    </source>
</evidence>
<comment type="subcellular location">
    <subcellularLocation>
        <location evidence="6">Cell outer membrane</location>
        <topology evidence="6">Lipid-anchor</topology>
    </subcellularLocation>
</comment>
<comment type="function">
    <text evidence="6">Together with LptD, is involved in the assembly of lipopolysaccharide (LPS) at the surface of the outer membrane. Required for the proper assembly of LptD. Binds LPS and may serve as the LPS recognition site at the outer membrane.</text>
</comment>
<evidence type="ECO:0000256" key="1">
    <source>
        <dbReference type="ARBA" id="ARBA00022729"/>
    </source>
</evidence>
<dbReference type="RefSeq" id="WP_070118983.1">
    <property type="nucleotide sequence ID" value="NZ_CAXATG010000006.1"/>
</dbReference>
<dbReference type="STRING" id="1524254.PHACT_14360"/>
<dbReference type="Gene3D" id="3.30.160.150">
    <property type="entry name" value="Lipoprotein like domain"/>
    <property type="match status" value="1"/>
</dbReference>
<dbReference type="PANTHER" id="PTHR38098:SF1">
    <property type="entry name" value="LPS-ASSEMBLY LIPOPROTEIN LPTE"/>
    <property type="match status" value="1"/>
</dbReference>
<dbReference type="GO" id="GO:0043165">
    <property type="term" value="P:Gram-negative-bacterium-type cell outer membrane assembly"/>
    <property type="evidence" value="ECO:0007669"/>
    <property type="project" value="UniProtKB-UniRule"/>
</dbReference>
<organism evidence="7 8">
    <name type="scientific">Pseudohongiella acticola</name>
    <dbReference type="NCBI Taxonomy" id="1524254"/>
    <lineage>
        <taxon>Bacteria</taxon>
        <taxon>Pseudomonadati</taxon>
        <taxon>Pseudomonadota</taxon>
        <taxon>Gammaproteobacteria</taxon>
        <taxon>Pseudomonadales</taxon>
        <taxon>Pseudohongiellaceae</taxon>
        <taxon>Pseudohongiella</taxon>
    </lineage>
</organism>
<dbReference type="OrthoDB" id="5801564at2"/>
<dbReference type="Pfam" id="PF04390">
    <property type="entry name" value="LptE"/>
    <property type="match status" value="1"/>
</dbReference>
<keyword evidence="4 6" id="KW-0998">Cell outer membrane</keyword>
<dbReference type="AlphaFoldDB" id="A0A1E8CF21"/>
<keyword evidence="5 6" id="KW-0449">Lipoprotein</keyword>
<evidence type="ECO:0000256" key="6">
    <source>
        <dbReference type="HAMAP-Rule" id="MF_01186"/>
    </source>
</evidence>
<evidence type="ECO:0000313" key="7">
    <source>
        <dbReference type="EMBL" id="OFE11048.1"/>
    </source>
</evidence>
<dbReference type="GO" id="GO:0015920">
    <property type="term" value="P:lipopolysaccharide transport"/>
    <property type="evidence" value="ECO:0007669"/>
    <property type="project" value="TreeGrafter"/>
</dbReference>
<comment type="similarity">
    <text evidence="6">Belongs to the LptE lipoprotein family.</text>
</comment>
<comment type="caution">
    <text evidence="7">The sequence shown here is derived from an EMBL/GenBank/DDBJ whole genome shotgun (WGS) entry which is preliminary data.</text>
</comment>
<evidence type="ECO:0000313" key="8">
    <source>
        <dbReference type="Proteomes" id="UP000175669"/>
    </source>
</evidence>
<protein>
    <recommendedName>
        <fullName evidence="6">LPS-assembly lipoprotein LptE</fullName>
    </recommendedName>
</protein>
<dbReference type="GO" id="GO:0009279">
    <property type="term" value="C:cell outer membrane"/>
    <property type="evidence" value="ECO:0007669"/>
    <property type="project" value="UniProtKB-SubCell"/>
</dbReference>
<comment type="subunit">
    <text evidence="6">Component of the lipopolysaccharide transport and assembly complex. Interacts with LptD.</text>
</comment>
<accession>A0A1E8CF21</accession>
<reference evidence="8" key="1">
    <citation type="submission" date="2016-07" db="EMBL/GenBank/DDBJ databases">
        <authorList>
            <person name="Florea S."/>
            <person name="Webb J.S."/>
            <person name="Jaromczyk J."/>
            <person name="Schardl C.L."/>
        </authorList>
    </citation>
    <scope>NUCLEOTIDE SEQUENCE [LARGE SCALE GENOMIC DNA]</scope>
    <source>
        <strain evidence="8">KCTC 42131</strain>
    </source>
</reference>
<evidence type="ECO:0000256" key="4">
    <source>
        <dbReference type="ARBA" id="ARBA00023237"/>
    </source>
</evidence>
<dbReference type="EMBL" id="MASR01000003">
    <property type="protein sequence ID" value="OFE11048.1"/>
    <property type="molecule type" value="Genomic_DNA"/>
</dbReference>
<dbReference type="Proteomes" id="UP000175669">
    <property type="component" value="Unassembled WGS sequence"/>
</dbReference>
<proteinExistence type="inferred from homology"/>
<evidence type="ECO:0000256" key="2">
    <source>
        <dbReference type="ARBA" id="ARBA00023136"/>
    </source>
</evidence>
<keyword evidence="8" id="KW-1185">Reference proteome</keyword>
<dbReference type="PANTHER" id="PTHR38098">
    <property type="entry name" value="LPS-ASSEMBLY LIPOPROTEIN LPTE"/>
    <property type="match status" value="1"/>
</dbReference>
<gene>
    <name evidence="6" type="primary">lptE</name>
    <name evidence="7" type="ORF">PHACT_14360</name>
</gene>
<dbReference type="PROSITE" id="PS51257">
    <property type="entry name" value="PROKAR_LIPOPROTEIN"/>
    <property type="match status" value="1"/>
</dbReference>
<dbReference type="GO" id="GO:0001530">
    <property type="term" value="F:lipopolysaccharide binding"/>
    <property type="evidence" value="ECO:0007669"/>
    <property type="project" value="TreeGrafter"/>
</dbReference>
<dbReference type="HAMAP" id="MF_01186">
    <property type="entry name" value="LPS_assembly_LptE"/>
    <property type="match status" value="1"/>
</dbReference>
<dbReference type="GO" id="GO:1990351">
    <property type="term" value="C:transporter complex"/>
    <property type="evidence" value="ECO:0007669"/>
    <property type="project" value="TreeGrafter"/>
</dbReference>